<gene>
    <name evidence="9" type="ORF">EV688_108119</name>
</gene>
<evidence type="ECO:0000256" key="3">
    <source>
        <dbReference type="ARBA" id="ARBA00023235"/>
    </source>
</evidence>
<dbReference type="GO" id="GO:0001522">
    <property type="term" value="P:pseudouridine synthesis"/>
    <property type="evidence" value="ECO:0007669"/>
    <property type="project" value="InterPro"/>
</dbReference>
<dbReference type="Pfam" id="PF00849">
    <property type="entry name" value="PseudoU_synth_2"/>
    <property type="match status" value="1"/>
</dbReference>
<dbReference type="SUPFAM" id="SSF55120">
    <property type="entry name" value="Pseudouridine synthase"/>
    <property type="match status" value="1"/>
</dbReference>
<protein>
    <recommendedName>
        <fullName evidence="7">Pseudouridine synthase</fullName>
        <ecNumber evidence="7">5.4.99.-</ecNumber>
    </recommendedName>
</protein>
<evidence type="ECO:0000259" key="8">
    <source>
        <dbReference type="Pfam" id="PF00849"/>
    </source>
</evidence>
<dbReference type="PROSITE" id="PS50889">
    <property type="entry name" value="S4"/>
    <property type="match status" value="1"/>
</dbReference>
<accession>A0A4R2KS04</accession>
<evidence type="ECO:0000256" key="6">
    <source>
        <dbReference type="PROSITE-ProRule" id="PRU00182"/>
    </source>
</evidence>
<dbReference type="GO" id="GO:0006364">
    <property type="term" value="P:rRNA processing"/>
    <property type="evidence" value="ECO:0007669"/>
    <property type="project" value="UniProtKB-ARBA"/>
</dbReference>
<comment type="similarity">
    <text evidence="1 7">Belongs to the pseudouridine synthase RsuA family.</text>
</comment>
<evidence type="ECO:0000313" key="10">
    <source>
        <dbReference type="Proteomes" id="UP000294980"/>
    </source>
</evidence>
<keyword evidence="10" id="KW-1185">Reference proteome</keyword>
<dbReference type="AlphaFoldDB" id="A0A4R2KS04"/>
<comment type="catalytic activity">
    <reaction evidence="4">
        <text>uridine(516) in 16S rRNA = pseudouridine(516) in 16S rRNA</text>
        <dbReference type="Rhea" id="RHEA:38867"/>
        <dbReference type="Rhea" id="RHEA-COMP:10089"/>
        <dbReference type="Rhea" id="RHEA-COMP:10090"/>
        <dbReference type="ChEBI" id="CHEBI:65314"/>
        <dbReference type="ChEBI" id="CHEBI:65315"/>
        <dbReference type="EC" id="5.4.99.19"/>
    </reaction>
</comment>
<dbReference type="CDD" id="cd02553">
    <property type="entry name" value="PseudoU_synth_RsuA"/>
    <property type="match status" value="1"/>
</dbReference>
<keyword evidence="3 7" id="KW-0413">Isomerase</keyword>
<dbReference type="InterPro" id="IPR042092">
    <property type="entry name" value="PsdUridine_s_RsuA/RluB/E/F_cat"/>
</dbReference>
<evidence type="ECO:0000256" key="7">
    <source>
        <dbReference type="RuleBase" id="RU003887"/>
    </source>
</evidence>
<dbReference type="Gene3D" id="3.10.290.10">
    <property type="entry name" value="RNA-binding S4 domain"/>
    <property type="match status" value="1"/>
</dbReference>
<sequence length="247" mass="27415">MSSYTTRLDRFISQHSDYSIADTRLLLAQRRIMLDGAVADSVQQAVTKLTHVELDGVCLQSRQPVYLALHKPRGMVSATKDSKHPTVLDLVDHPRKDELHIAGRLDFNTTGLVLLTNDGAWSRRISLPQTKLPKTYEVTLSEPLNEAYVAAFQAGIEFAHEGITTLPARLEILSAHRARLSLVEGKYHQVKRMFGSFRNKVLALHRVSVGPVCLGGLEPGATRPIGASELAEVSHRVFGTRDREFCP</sequence>
<evidence type="ECO:0000256" key="4">
    <source>
        <dbReference type="ARBA" id="ARBA00036749"/>
    </source>
</evidence>
<dbReference type="GO" id="GO:0160136">
    <property type="term" value="F:16S rRNA pseudouridine(516) synthase activity"/>
    <property type="evidence" value="ECO:0007669"/>
    <property type="project" value="UniProtKB-EC"/>
</dbReference>
<dbReference type="GO" id="GO:0003723">
    <property type="term" value="F:RNA binding"/>
    <property type="evidence" value="ECO:0007669"/>
    <property type="project" value="UniProtKB-KW"/>
</dbReference>
<dbReference type="RefSeq" id="WP_117317910.1">
    <property type="nucleotide sequence ID" value="NZ_QQSW01000010.1"/>
</dbReference>
<evidence type="ECO:0000256" key="1">
    <source>
        <dbReference type="ARBA" id="ARBA00008348"/>
    </source>
</evidence>
<dbReference type="InterPro" id="IPR000748">
    <property type="entry name" value="PsdUridine_synth_RsuA/RluB/E/F"/>
</dbReference>
<dbReference type="EC" id="5.4.99.-" evidence="7"/>
<dbReference type="InterPro" id="IPR020094">
    <property type="entry name" value="TruA/RsuA/RluB/E/F_N"/>
</dbReference>
<dbReference type="SUPFAM" id="SSF55174">
    <property type="entry name" value="Alpha-L RNA-binding motif"/>
    <property type="match status" value="1"/>
</dbReference>
<dbReference type="Proteomes" id="UP000294980">
    <property type="component" value="Unassembled WGS sequence"/>
</dbReference>
<evidence type="ECO:0000256" key="5">
    <source>
        <dbReference type="ARBA" id="ARBA00037590"/>
    </source>
</evidence>
<dbReference type="PROSITE" id="PS01149">
    <property type="entry name" value="PSI_RSU"/>
    <property type="match status" value="1"/>
</dbReference>
<dbReference type="Gene3D" id="3.30.70.1560">
    <property type="entry name" value="Alpha-L RNA-binding motif"/>
    <property type="match status" value="1"/>
</dbReference>
<reference evidence="9 10" key="1">
    <citation type="submission" date="2019-03" db="EMBL/GenBank/DDBJ databases">
        <title>Genomic Encyclopedia of Type Strains, Phase IV (KMG-IV): sequencing the most valuable type-strain genomes for metagenomic binning, comparative biology and taxonomic classification.</title>
        <authorList>
            <person name="Goeker M."/>
        </authorList>
    </citation>
    <scope>NUCLEOTIDE SEQUENCE [LARGE SCALE GENOMIC DNA]</scope>
    <source>
        <strain evidence="9 10">DSM 23344</strain>
    </source>
</reference>
<dbReference type="InterPro" id="IPR018496">
    <property type="entry name" value="PsdUridine_synth_RsuA/RluB_CS"/>
</dbReference>
<dbReference type="Gene3D" id="3.30.70.580">
    <property type="entry name" value="Pseudouridine synthase I, catalytic domain, N-terminal subdomain"/>
    <property type="match status" value="1"/>
</dbReference>
<proteinExistence type="inferred from homology"/>
<organism evidence="9 10">
    <name type="scientific">Chromatocurvus halotolerans</name>
    <dbReference type="NCBI Taxonomy" id="1132028"/>
    <lineage>
        <taxon>Bacteria</taxon>
        <taxon>Pseudomonadati</taxon>
        <taxon>Pseudomonadota</taxon>
        <taxon>Gammaproteobacteria</taxon>
        <taxon>Cellvibrionales</taxon>
        <taxon>Halieaceae</taxon>
        <taxon>Chromatocurvus</taxon>
    </lineage>
</organism>
<dbReference type="PANTHER" id="PTHR47683">
    <property type="entry name" value="PSEUDOURIDINE SYNTHASE FAMILY PROTEIN-RELATED"/>
    <property type="match status" value="1"/>
</dbReference>
<keyword evidence="2 6" id="KW-0694">RNA-binding</keyword>
<dbReference type="InterPro" id="IPR020103">
    <property type="entry name" value="PsdUridine_synth_cat_dom_sf"/>
</dbReference>
<dbReference type="EMBL" id="SLWX01000008">
    <property type="protein sequence ID" value="TCO75552.1"/>
    <property type="molecule type" value="Genomic_DNA"/>
</dbReference>
<dbReference type="InterPro" id="IPR006145">
    <property type="entry name" value="PsdUridine_synth_RsuA/RluA"/>
</dbReference>
<evidence type="ECO:0000313" key="9">
    <source>
        <dbReference type="EMBL" id="TCO75552.1"/>
    </source>
</evidence>
<name>A0A4R2KS04_9GAMM</name>
<evidence type="ECO:0000256" key="2">
    <source>
        <dbReference type="ARBA" id="ARBA00022884"/>
    </source>
</evidence>
<comment type="function">
    <text evidence="5">Responsible for synthesis of pseudouridine from uracil-516 in 16S ribosomal RNA.</text>
</comment>
<comment type="caution">
    <text evidence="9">The sequence shown here is derived from an EMBL/GenBank/DDBJ whole genome shotgun (WGS) entry which is preliminary data.</text>
</comment>
<dbReference type="OrthoDB" id="9807213at2"/>
<dbReference type="InterPro" id="IPR050343">
    <property type="entry name" value="RsuA_PseudoU_synthase"/>
</dbReference>
<dbReference type="NCBIfam" id="TIGR00093">
    <property type="entry name" value="pseudouridine synthase"/>
    <property type="match status" value="1"/>
</dbReference>
<dbReference type="PANTHER" id="PTHR47683:SF4">
    <property type="entry name" value="PSEUDOURIDINE SYNTHASE"/>
    <property type="match status" value="1"/>
</dbReference>
<feature type="domain" description="Pseudouridine synthase RsuA/RluA-like" evidence="8">
    <location>
        <begin position="66"/>
        <end position="194"/>
    </location>
</feature>
<dbReference type="InterPro" id="IPR036986">
    <property type="entry name" value="S4_RNA-bd_sf"/>
</dbReference>